<sequence>MLRKNLNVDGGIVVGGQSKVRKRGSSSSPSSSLVRNYRLKRAILVGKRAGSSTPVPMWKMSSSSRSPSLKNDRNVLQASKGTNGGGDRGKELSVSARKLAATLWEINGMVPNAEVKNHLEDRKREIGEEGNKKDRILKSSKVGSVPFYCSDPSFSPLCEKMNQQPNVGCHRRRASIGSQKLLPSDCNLGGFTSLHNANFMEVDHNQSQIHSRTPRGNKVKHRLKDLLGALTTSKDLLKVLNHIWRLEEQPPSSLSLLSALKVELERAFIQVNKLIHDQKSSQHEMEFLLQCFEEEKATWKMKEKERMRSAIKSVAGELQIEKKLKHQTERLNKKLGRELADTKTALLRANKELESEKRAREILEQVCDELARGVGEDRATVEEFKRESAKVREEVEKEREMLHLADVLREERVQMKLLEAKYQFEEKNAVVDELKTELEAYLRTKVDEEQEAGSPNYERIKELERYLRETLPVSSQYQHQEKNDREIACKEEPEEAEDSPDSDLHSIELNTDDNIKNYKWSDVAQEDSKKMKINGRTKGKKSTTENRQRQSISIERQTSDGIEWEFSPTRQGNTDKLEGRKLFDFSSKAWKRECEDEIERYNMIKDLRDHIVSGTRIAASHEVASPKKNWDRHNLPSQDPSRVVCEAFAVLQGAV</sequence>
<gene>
    <name evidence="3" type="ORF">ACH5RR_021178</name>
</gene>
<evidence type="ECO:0000313" key="3">
    <source>
        <dbReference type="EMBL" id="KAL3518589.1"/>
    </source>
</evidence>
<feature type="compositionally biased region" description="Polar residues" evidence="2">
    <location>
        <begin position="549"/>
        <end position="560"/>
    </location>
</feature>
<proteinExistence type="predicted"/>
<dbReference type="PANTHER" id="PTHR31071:SF16">
    <property type="entry name" value="MYB-LIKE PROTEIN Z ISOFORM X1"/>
    <property type="match status" value="1"/>
</dbReference>
<dbReference type="AlphaFoldDB" id="A0ABD2ZHK5"/>
<reference evidence="3 4" key="1">
    <citation type="submission" date="2024-11" db="EMBL/GenBank/DDBJ databases">
        <title>A near-complete genome assembly of Cinchona calisaya.</title>
        <authorList>
            <person name="Lian D.C."/>
            <person name="Zhao X.W."/>
            <person name="Wei L."/>
        </authorList>
    </citation>
    <scope>NUCLEOTIDE SEQUENCE [LARGE SCALE GENOMIC DNA]</scope>
    <source>
        <tissue evidence="3">Nenye</tissue>
    </source>
</reference>
<feature type="coiled-coil region" evidence="1">
    <location>
        <begin position="332"/>
        <end position="451"/>
    </location>
</feature>
<feature type="region of interest" description="Disordered" evidence="2">
    <location>
        <begin position="471"/>
        <end position="510"/>
    </location>
</feature>
<comment type="caution">
    <text evidence="3">The sequence shown here is derived from an EMBL/GenBank/DDBJ whole genome shotgun (WGS) entry which is preliminary data.</text>
</comment>
<evidence type="ECO:0000313" key="4">
    <source>
        <dbReference type="Proteomes" id="UP001630127"/>
    </source>
</evidence>
<feature type="compositionally biased region" description="Basic residues" evidence="2">
    <location>
        <begin position="531"/>
        <end position="541"/>
    </location>
</feature>
<name>A0ABD2ZHK5_9GENT</name>
<feature type="compositionally biased region" description="Basic and acidic residues" evidence="2">
    <location>
        <begin position="479"/>
        <end position="491"/>
    </location>
</feature>
<dbReference type="Proteomes" id="UP001630127">
    <property type="component" value="Unassembled WGS sequence"/>
</dbReference>
<feature type="region of interest" description="Disordered" evidence="2">
    <location>
        <begin position="527"/>
        <end position="573"/>
    </location>
</feature>
<protein>
    <submittedName>
        <fullName evidence="3">Uncharacterized protein</fullName>
    </submittedName>
</protein>
<evidence type="ECO:0000256" key="2">
    <source>
        <dbReference type="SAM" id="MobiDB-lite"/>
    </source>
</evidence>
<dbReference type="PANTHER" id="PTHR31071">
    <property type="entry name" value="GB|AAF24581.1"/>
    <property type="match status" value="1"/>
</dbReference>
<keyword evidence="1" id="KW-0175">Coiled coil</keyword>
<dbReference type="EMBL" id="JBJUIK010000009">
    <property type="protein sequence ID" value="KAL3518589.1"/>
    <property type="molecule type" value="Genomic_DNA"/>
</dbReference>
<dbReference type="InterPro" id="IPR043424">
    <property type="entry name" value="BLT-like"/>
</dbReference>
<feature type="compositionally biased region" description="Acidic residues" evidence="2">
    <location>
        <begin position="492"/>
        <end position="501"/>
    </location>
</feature>
<evidence type="ECO:0000256" key="1">
    <source>
        <dbReference type="SAM" id="Coils"/>
    </source>
</evidence>
<accession>A0ABD2ZHK5</accession>
<keyword evidence="4" id="KW-1185">Reference proteome</keyword>
<feature type="region of interest" description="Disordered" evidence="2">
    <location>
        <begin position="50"/>
        <end position="91"/>
    </location>
</feature>
<organism evidence="3 4">
    <name type="scientific">Cinchona calisaya</name>
    <dbReference type="NCBI Taxonomy" id="153742"/>
    <lineage>
        <taxon>Eukaryota</taxon>
        <taxon>Viridiplantae</taxon>
        <taxon>Streptophyta</taxon>
        <taxon>Embryophyta</taxon>
        <taxon>Tracheophyta</taxon>
        <taxon>Spermatophyta</taxon>
        <taxon>Magnoliopsida</taxon>
        <taxon>eudicotyledons</taxon>
        <taxon>Gunneridae</taxon>
        <taxon>Pentapetalae</taxon>
        <taxon>asterids</taxon>
        <taxon>lamiids</taxon>
        <taxon>Gentianales</taxon>
        <taxon>Rubiaceae</taxon>
        <taxon>Cinchonoideae</taxon>
        <taxon>Cinchoneae</taxon>
        <taxon>Cinchona</taxon>
    </lineage>
</organism>